<protein>
    <submittedName>
        <fullName evidence="4">(spotted green pufferfish) hypothetical protein</fullName>
    </submittedName>
</protein>
<gene>
    <name evidence="4" type="ORF">GSTENG00002254001</name>
</gene>
<keyword evidence="1" id="KW-0732">Signal</keyword>
<evidence type="ECO:0000256" key="1">
    <source>
        <dbReference type="ARBA" id="ARBA00022729"/>
    </source>
</evidence>
<name>Q4TEH1_TETNG</name>
<comment type="caution">
    <text evidence="4">The sequence shown here is derived from an EMBL/GenBank/DDBJ whole genome shotgun (WGS) entry which is preliminary data.</text>
</comment>
<sequence>WCVPGWKLACFKSSQRAAVPAATHRRASRPASRDRAPNGSPRPGHRCEKSSVTRGEDVVLRGRSCDSALRPEGRQSCQIQRCPPEPTGRLTNRQHLIPHASAHTPSGSPCLSVCVCVCVCVRAPAASSAASAPLEDSCRDKPTANCALVLKVKLCSHWYYRRACCHACQAARP</sequence>
<proteinExistence type="predicted"/>
<dbReference type="InterPro" id="IPR010909">
    <property type="entry name" value="PLAC"/>
</dbReference>
<evidence type="ECO:0000256" key="2">
    <source>
        <dbReference type="SAM" id="MobiDB-lite"/>
    </source>
</evidence>
<feature type="non-terminal residue" evidence="4">
    <location>
        <position position="1"/>
    </location>
</feature>
<reference evidence="4" key="1">
    <citation type="journal article" date="2004" name="Nature">
        <title>Genome duplication in the teleost fish Tetraodon nigroviridis reveals the early vertebrate proto-karyotype.</title>
        <authorList>
            <person name="Jaillon O."/>
            <person name="Aury J.-M."/>
            <person name="Brunet F."/>
            <person name="Petit J.-L."/>
            <person name="Stange-Thomann N."/>
            <person name="Mauceli E."/>
            <person name="Bouneau L."/>
            <person name="Fischer C."/>
            <person name="Ozouf-Costaz C."/>
            <person name="Bernot A."/>
            <person name="Nicaud S."/>
            <person name="Jaffe D."/>
            <person name="Fisher S."/>
            <person name="Lutfalla G."/>
            <person name="Dossat C."/>
            <person name="Segurens B."/>
            <person name="Dasilva C."/>
            <person name="Salanoubat M."/>
            <person name="Levy M."/>
            <person name="Boudet N."/>
            <person name="Castellano S."/>
            <person name="Anthouard V."/>
            <person name="Jubin C."/>
            <person name="Castelli V."/>
            <person name="Katinka M."/>
            <person name="Vacherie B."/>
            <person name="Biemont C."/>
            <person name="Skalli Z."/>
            <person name="Cattolico L."/>
            <person name="Poulain J."/>
            <person name="De Berardinis V."/>
            <person name="Cruaud C."/>
            <person name="Duprat S."/>
            <person name="Brottier P."/>
            <person name="Coutanceau J.-P."/>
            <person name="Gouzy J."/>
            <person name="Parra G."/>
            <person name="Lardier G."/>
            <person name="Chapple C."/>
            <person name="McKernan K.J."/>
            <person name="McEwan P."/>
            <person name="Bosak S."/>
            <person name="Kellis M."/>
            <person name="Volff J.-N."/>
            <person name="Guigo R."/>
            <person name="Zody M.C."/>
            <person name="Mesirov J."/>
            <person name="Lindblad-Toh K."/>
            <person name="Birren B."/>
            <person name="Nusbaum C."/>
            <person name="Kahn D."/>
            <person name="Robinson-Rechavi M."/>
            <person name="Laudet V."/>
            <person name="Schachter V."/>
            <person name="Quetier F."/>
            <person name="Saurin W."/>
            <person name="Scarpelli C."/>
            <person name="Wincker P."/>
            <person name="Lander E.S."/>
            <person name="Weissenbach J."/>
            <person name="Roest Crollius H."/>
        </authorList>
    </citation>
    <scope>NUCLEOTIDE SEQUENCE [LARGE SCALE GENOMIC DNA]</scope>
</reference>
<dbReference type="KEGG" id="tng:GSTEN00002254G001"/>
<evidence type="ECO:0000313" key="4">
    <source>
        <dbReference type="EMBL" id="CAF88711.1"/>
    </source>
</evidence>
<feature type="domain" description="PLAC" evidence="3">
    <location>
        <begin position="134"/>
        <end position="172"/>
    </location>
</feature>
<evidence type="ECO:0000259" key="3">
    <source>
        <dbReference type="PROSITE" id="PS50900"/>
    </source>
</evidence>
<feature type="region of interest" description="Disordered" evidence="2">
    <location>
        <begin position="19"/>
        <end position="53"/>
    </location>
</feature>
<dbReference type="AlphaFoldDB" id="Q4TEH1"/>
<accession>Q4TEH1</accession>
<dbReference type="EMBL" id="CAAE01005389">
    <property type="protein sequence ID" value="CAF88711.1"/>
    <property type="molecule type" value="Genomic_DNA"/>
</dbReference>
<reference evidence="4" key="2">
    <citation type="submission" date="2004-02" db="EMBL/GenBank/DDBJ databases">
        <authorList>
            <consortium name="Genoscope"/>
            <consortium name="Whitehead Institute Centre for Genome Research"/>
        </authorList>
    </citation>
    <scope>NUCLEOTIDE SEQUENCE</scope>
</reference>
<dbReference type="PROSITE" id="PS50900">
    <property type="entry name" value="PLAC"/>
    <property type="match status" value="1"/>
</dbReference>
<organism evidence="4">
    <name type="scientific">Tetraodon nigroviridis</name>
    <name type="common">Spotted green pufferfish</name>
    <name type="synonym">Chelonodon nigroviridis</name>
    <dbReference type="NCBI Taxonomy" id="99883"/>
    <lineage>
        <taxon>Eukaryota</taxon>
        <taxon>Metazoa</taxon>
        <taxon>Chordata</taxon>
        <taxon>Craniata</taxon>
        <taxon>Vertebrata</taxon>
        <taxon>Euteleostomi</taxon>
        <taxon>Actinopterygii</taxon>
        <taxon>Neopterygii</taxon>
        <taxon>Teleostei</taxon>
        <taxon>Neoteleostei</taxon>
        <taxon>Acanthomorphata</taxon>
        <taxon>Eupercaria</taxon>
        <taxon>Tetraodontiformes</taxon>
        <taxon>Tetradontoidea</taxon>
        <taxon>Tetraodontidae</taxon>
        <taxon>Tetraodon</taxon>
    </lineage>
</organism>
<dbReference type="OrthoDB" id="5781878at2759"/>
<dbReference type="Pfam" id="PF08686">
    <property type="entry name" value="PLAC"/>
    <property type="match status" value="1"/>
</dbReference>